<name>A0A1I7MQ30_9MICC</name>
<reference evidence="2 3" key="1">
    <citation type="submission" date="2016-10" db="EMBL/GenBank/DDBJ databases">
        <authorList>
            <person name="de Groot N.N."/>
        </authorList>
    </citation>
    <scope>NUCLEOTIDE SEQUENCE [LARGE SCALE GENOMIC DNA]</scope>
    <source>
        <strain evidence="2 3">CGMCC 1.7054</strain>
    </source>
</reference>
<dbReference type="RefSeq" id="WP_143109485.1">
    <property type="nucleotide sequence ID" value="NZ_CAMIGK010000084.1"/>
</dbReference>
<protein>
    <recommendedName>
        <fullName evidence="4">Stage II sporulation protein M</fullName>
    </recommendedName>
</protein>
<dbReference type="EMBL" id="FPCG01000009">
    <property type="protein sequence ID" value="SFV24023.1"/>
    <property type="molecule type" value="Genomic_DNA"/>
</dbReference>
<evidence type="ECO:0000256" key="1">
    <source>
        <dbReference type="SAM" id="Phobius"/>
    </source>
</evidence>
<accession>A0A1I7MQ30</accession>
<feature type="transmembrane region" description="Helical" evidence="1">
    <location>
        <begin position="122"/>
        <end position="148"/>
    </location>
</feature>
<organism evidence="2 3">
    <name type="scientific">Micrococcus terreus</name>
    <dbReference type="NCBI Taxonomy" id="574650"/>
    <lineage>
        <taxon>Bacteria</taxon>
        <taxon>Bacillati</taxon>
        <taxon>Actinomycetota</taxon>
        <taxon>Actinomycetes</taxon>
        <taxon>Micrococcales</taxon>
        <taxon>Micrococcaceae</taxon>
        <taxon>Micrococcus</taxon>
    </lineage>
</organism>
<keyword evidence="1" id="KW-0472">Membrane</keyword>
<feature type="transmembrane region" description="Helical" evidence="1">
    <location>
        <begin position="80"/>
        <end position="102"/>
    </location>
</feature>
<keyword evidence="3" id="KW-1185">Reference proteome</keyword>
<dbReference type="AlphaFoldDB" id="A0A1I7MQ30"/>
<dbReference type="STRING" id="574650.SAMN04487966_10969"/>
<gene>
    <name evidence="2" type="ORF">SAMN04487966_10969</name>
</gene>
<sequence>MSTVALSAPSSVRWSPVSTLGEVMKAHMALAAFTFVVGLALVHLAAVELVPGLSTLLQGNGTIQISSDHREFAFILRTNLLFFLLVSVLPVVNLLLVLPQFFMLGVTTGAMLNLPFTSQFDLLYRHASLEAVALLMSVALSYRMLFALRRFTDSPQRDLPVLGRDLRRLLPGYLLILAITLVAAILEGTAVVGV</sequence>
<evidence type="ECO:0000313" key="2">
    <source>
        <dbReference type="EMBL" id="SFV24023.1"/>
    </source>
</evidence>
<keyword evidence="1" id="KW-0812">Transmembrane</keyword>
<keyword evidence="1" id="KW-1133">Transmembrane helix</keyword>
<proteinExistence type="predicted"/>
<feature type="transmembrane region" description="Helical" evidence="1">
    <location>
        <begin position="26"/>
        <end position="47"/>
    </location>
</feature>
<feature type="transmembrane region" description="Helical" evidence="1">
    <location>
        <begin position="169"/>
        <end position="192"/>
    </location>
</feature>
<evidence type="ECO:0000313" key="3">
    <source>
        <dbReference type="Proteomes" id="UP000198881"/>
    </source>
</evidence>
<evidence type="ECO:0008006" key="4">
    <source>
        <dbReference type="Google" id="ProtNLM"/>
    </source>
</evidence>
<dbReference type="Proteomes" id="UP000198881">
    <property type="component" value="Unassembled WGS sequence"/>
</dbReference>